<keyword evidence="1" id="KW-0540">Nuclease</keyword>
<protein>
    <submittedName>
        <fullName evidence="6">Putative nucleic-acid-binding protein</fullName>
    </submittedName>
</protein>
<gene>
    <name evidence="6" type="ORF">BKA15_002375</name>
</gene>
<evidence type="ECO:0000313" key="6">
    <source>
        <dbReference type="EMBL" id="NYE71046.1"/>
    </source>
</evidence>
<name>A0A7Y9I6S3_9ACTN</name>
<keyword evidence="3" id="KW-0378">Hydrolase</keyword>
<dbReference type="GO" id="GO:0046872">
    <property type="term" value="F:metal ion binding"/>
    <property type="evidence" value="ECO:0007669"/>
    <property type="project" value="UniProtKB-KW"/>
</dbReference>
<evidence type="ECO:0000256" key="4">
    <source>
        <dbReference type="ARBA" id="ARBA00022842"/>
    </source>
</evidence>
<dbReference type="AlphaFoldDB" id="A0A7Y9I6S3"/>
<dbReference type="Proteomes" id="UP000569914">
    <property type="component" value="Unassembled WGS sequence"/>
</dbReference>
<dbReference type="PANTHER" id="PTHR39664">
    <property type="match status" value="1"/>
</dbReference>
<evidence type="ECO:0000256" key="1">
    <source>
        <dbReference type="ARBA" id="ARBA00022722"/>
    </source>
</evidence>
<dbReference type="InterPro" id="IPR029060">
    <property type="entry name" value="PIN-like_dom_sf"/>
</dbReference>
<dbReference type="CDD" id="cd18683">
    <property type="entry name" value="PIN_VapC-like"/>
    <property type="match status" value="1"/>
</dbReference>
<proteinExistence type="predicted"/>
<dbReference type="PANTHER" id="PTHR39664:SF2">
    <property type="entry name" value="NUCLEIC ACID-BINDING PROTEIN, CONTAINING PIN DOMAIN-RELATED"/>
    <property type="match status" value="1"/>
</dbReference>
<evidence type="ECO:0000259" key="5">
    <source>
        <dbReference type="Pfam" id="PF01850"/>
    </source>
</evidence>
<evidence type="ECO:0000256" key="3">
    <source>
        <dbReference type="ARBA" id="ARBA00022801"/>
    </source>
</evidence>
<evidence type="ECO:0000256" key="2">
    <source>
        <dbReference type="ARBA" id="ARBA00022723"/>
    </source>
</evidence>
<organism evidence="6 7">
    <name type="scientific">Microlunatus parietis</name>
    <dbReference type="NCBI Taxonomy" id="682979"/>
    <lineage>
        <taxon>Bacteria</taxon>
        <taxon>Bacillati</taxon>
        <taxon>Actinomycetota</taxon>
        <taxon>Actinomycetes</taxon>
        <taxon>Propionibacteriales</taxon>
        <taxon>Propionibacteriaceae</taxon>
        <taxon>Microlunatus</taxon>
    </lineage>
</organism>
<dbReference type="RefSeq" id="WP_179750925.1">
    <property type="nucleotide sequence ID" value="NZ_JACCBU010000001.1"/>
</dbReference>
<reference evidence="6 7" key="1">
    <citation type="submission" date="2020-07" db="EMBL/GenBank/DDBJ databases">
        <title>Sequencing the genomes of 1000 actinobacteria strains.</title>
        <authorList>
            <person name="Klenk H.-P."/>
        </authorList>
    </citation>
    <scope>NUCLEOTIDE SEQUENCE [LARGE SCALE GENOMIC DNA]</scope>
    <source>
        <strain evidence="6 7">DSM 22083</strain>
    </source>
</reference>
<dbReference type="InterPro" id="IPR002716">
    <property type="entry name" value="PIN_dom"/>
</dbReference>
<feature type="domain" description="PIN" evidence="5">
    <location>
        <begin position="4"/>
        <end position="121"/>
    </location>
</feature>
<dbReference type="SUPFAM" id="SSF88723">
    <property type="entry name" value="PIN domain-like"/>
    <property type="match status" value="1"/>
</dbReference>
<dbReference type="GO" id="GO:0016787">
    <property type="term" value="F:hydrolase activity"/>
    <property type="evidence" value="ECO:0007669"/>
    <property type="project" value="UniProtKB-KW"/>
</dbReference>
<accession>A0A7Y9I6S3</accession>
<dbReference type="GO" id="GO:0004518">
    <property type="term" value="F:nuclease activity"/>
    <property type="evidence" value="ECO:0007669"/>
    <property type="project" value="UniProtKB-KW"/>
</dbReference>
<evidence type="ECO:0000313" key="7">
    <source>
        <dbReference type="Proteomes" id="UP000569914"/>
    </source>
</evidence>
<comment type="caution">
    <text evidence="6">The sequence shown here is derived from an EMBL/GenBank/DDBJ whole genome shotgun (WGS) entry which is preliminary data.</text>
</comment>
<dbReference type="Pfam" id="PF01850">
    <property type="entry name" value="PIN"/>
    <property type="match status" value="1"/>
</dbReference>
<keyword evidence="4" id="KW-0460">Magnesium</keyword>
<keyword evidence="2" id="KW-0479">Metal-binding</keyword>
<keyword evidence="7" id="KW-1185">Reference proteome</keyword>
<dbReference type="EMBL" id="JACCBU010000001">
    <property type="protein sequence ID" value="NYE71046.1"/>
    <property type="molecule type" value="Genomic_DNA"/>
</dbReference>
<dbReference type="Gene3D" id="3.40.50.1010">
    <property type="entry name" value="5'-nuclease"/>
    <property type="match status" value="1"/>
</dbReference>
<sequence length="133" mass="14532">MIGVDTNILVRAIAKVDDTASADLARSFLSGLTAERPGFITQVVMAEFYWVISRSYRLDRESCLSVIRGLVETPTLEFDDGEGVVRALMLAEDTGADFADALVQGAVDRFGADEVVTFDRAAAQRLGWRLLTD</sequence>